<proteinExistence type="predicted"/>
<feature type="signal peptide" evidence="1">
    <location>
        <begin position="1"/>
        <end position="20"/>
    </location>
</feature>
<dbReference type="STRING" id="582744.Msip34_0656"/>
<accession>C6XAH2</accession>
<feature type="chain" id="PRO_5002973768" evidence="1">
    <location>
        <begin position="21"/>
        <end position="165"/>
    </location>
</feature>
<evidence type="ECO:0000256" key="1">
    <source>
        <dbReference type="SAM" id="SignalP"/>
    </source>
</evidence>
<keyword evidence="1" id="KW-0732">Signal</keyword>
<dbReference type="HOGENOM" id="CLU_131330_1_0_4"/>
<sequence precursor="true">MRHAITCLLIPLLLSLNGCATLTQDGMQTVMLEAYTKDNQPVQARCVASNDVGTWVGYAPGKLQIHRSSGDLRIICERERGDNEAGRFTSASHANDAARGNLVMPGGAIGALIDHATGYGYNYPITMRVVMGNDASLTYGSQQKREPLPATTAFVTTISSAPLRP</sequence>
<keyword evidence="3" id="KW-1185">Reference proteome</keyword>
<dbReference type="EMBL" id="CP001674">
    <property type="protein sequence ID" value="ACT49904.1"/>
    <property type="molecule type" value="Genomic_DNA"/>
</dbReference>
<gene>
    <name evidence="2" type="ordered locus">Msip34_0656</name>
</gene>
<evidence type="ECO:0000313" key="3">
    <source>
        <dbReference type="Proteomes" id="UP000002743"/>
    </source>
</evidence>
<dbReference type="KEGG" id="mei:Msip34_0656"/>
<name>C6XAH2_METGS</name>
<reference evidence="2 3" key="2">
    <citation type="journal article" date="2011" name="J. Bacteriol.">
        <title>Genomes of three methylotrophs from a single niche uncover genetic and metabolic divergence of Methylophilaceae.</title>
        <authorList>
            <person name="Lapidus A."/>
            <person name="Clum A."/>
            <person name="Labutti K."/>
            <person name="Kaluzhnaya M.G."/>
            <person name="Lim S."/>
            <person name="Beck D.A."/>
            <person name="Glavina Del Rio T."/>
            <person name="Nolan M."/>
            <person name="Mavromatis K."/>
            <person name="Huntemann M."/>
            <person name="Lucas S."/>
            <person name="Lidstrom M.E."/>
            <person name="Ivanova N."/>
            <person name="Chistoserdova L."/>
        </authorList>
    </citation>
    <scope>NUCLEOTIDE SEQUENCE [LARGE SCALE GENOMIC DNA]</scope>
    <source>
        <strain evidence="2 3">SIP3-4</strain>
    </source>
</reference>
<evidence type="ECO:0000313" key="2">
    <source>
        <dbReference type="EMBL" id="ACT49904.1"/>
    </source>
</evidence>
<organism evidence="2 3">
    <name type="scientific">Methylovorus glucosotrophus (strain SIP3-4)</name>
    <dbReference type="NCBI Taxonomy" id="582744"/>
    <lineage>
        <taxon>Bacteria</taxon>
        <taxon>Pseudomonadati</taxon>
        <taxon>Pseudomonadota</taxon>
        <taxon>Betaproteobacteria</taxon>
        <taxon>Nitrosomonadales</taxon>
        <taxon>Methylophilaceae</taxon>
        <taxon>Methylovorus</taxon>
    </lineage>
</organism>
<protein>
    <submittedName>
        <fullName evidence="2">Putative secreted protein</fullName>
    </submittedName>
</protein>
<dbReference type="eggNOG" id="ENOG5032WWW">
    <property type="taxonomic scope" value="Bacteria"/>
</dbReference>
<dbReference type="AlphaFoldDB" id="C6XAH2"/>
<reference evidence="3" key="1">
    <citation type="submission" date="2009-07" db="EMBL/GenBank/DDBJ databases">
        <title>Complete sequence of chromosome of Methylovorus sp. SIP3-4.</title>
        <authorList>
            <person name="Lucas S."/>
            <person name="Copeland A."/>
            <person name="Lapidus A."/>
            <person name="Glavina del Rio T."/>
            <person name="Tice H."/>
            <person name="Bruce D."/>
            <person name="Goodwin L."/>
            <person name="Pitluck S."/>
            <person name="Clum A."/>
            <person name="Larimer F."/>
            <person name="Land M."/>
            <person name="Hauser L."/>
            <person name="Kyrpides N."/>
            <person name="Mikhailova N."/>
            <person name="Kayluzhnaya M."/>
            <person name="Chistoserdova L."/>
        </authorList>
    </citation>
    <scope>NUCLEOTIDE SEQUENCE [LARGE SCALE GENOMIC DNA]</scope>
    <source>
        <strain evidence="3">SIP3-4</strain>
    </source>
</reference>
<dbReference type="Proteomes" id="UP000002743">
    <property type="component" value="Chromosome"/>
</dbReference>